<proteinExistence type="predicted"/>
<keyword evidence="3" id="KW-1185">Reference proteome</keyword>
<feature type="region of interest" description="Disordered" evidence="1">
    <location>
        <begin position="14"/>
        <end position="36"/>
    </location>
</feature>
<organism evidence="2 3">
    <name type="scientific">Physocladia obscura</name>
    <dbReference type="NCBI Taxonomy" id="109957"/>
    <lineage>
        <taxon>Eukaryota</taxon>
        <taxon>Fungi</taxon>
        <taxon>Fungi incertae sedis</taxon>
        <taxon>Chytridiomycota</taxon>
        <taxon>Chytridiomycota incertae sedis</taxon>
        <taxon>Chytridiomycetes</taxon>
        <taxon>Chytridiales</taxon>
        <taxon>Chytriomycetaceae</taxon>
        <taxon>Physocladia</taxon>
    </lineage>
</organism>
<evidence type="ECO:0000256" key="1">
    <source>
        <dbReference type="SAM" id="MobiDB-lite"/>
    </source>
</evidence>
<feature type="non-terminal residue" evidence="2">
    <location>
        <position position="1"/>
    </location>
</feature>
<evidence type="ECO:0000313" key="3">
    <source>
        <dbReference type="Proteomes" id="UP001211907"/>
    </source>
</evidence>
<accession>A0AAD5SPA0</accession>
<name>A0AAD5SPA0_9FUNG</name>
<dbReference type="Proteomes" id="UP001211907">
    <property type="component" value="Unassembled WGS sequence"/>
</dbReference>
<evidence type="ECO:0000313" key="2">
    <source>
        <dbReference type="EMBL" id="KAJ3086534.1"/>
    </source>
</evidence>
<reference evidence="2" key="1">
    <citation type="submission" date="2020-05" db="EMBL/GenBank/DDBJ databases">
        <title>Phylogenomic resolution of chytrid fungi.</title>
        <authorList>
            <person name="Stajich J.E."/>
            <person name="Amses K."/>
            <person name="Simmons R."/>
            <person name="Seto K."/>
            <person name="Myers J."/>
            <person name="Bonds A."/>
            <person name="Quandt C.A."/>
            <person name="Barry K."/>
            <person name="Liu P."/>
            <person name="Grigoriev I."/>
            <person name="Longcore J.E."/>
            <person name="James T.Y."/>
        </authorList>
    </citation>
    <scope>NUCLEOTIDE SEQUENCE</scope>
    <source>
        <strain evidence="2">JEL0513</strain>
    </source>
</reference>
<protein>
    <submittedName>
        <fullName evidence="2">Uncharacterized protein</fullName>
    </submittedName>
</protein>
<dbReference type="AlphaFoldDB" id="A0AAD5SPA0"/>
<comment type="caution">
    <text evidence="2">The sequence shown here is derived from an EMBL/GenBank/DDBJ whole genome shotgun (WGS) entry which is preliminary data.</text>
</comment>
<dbReference type="EMBL" id="JADGJH010004255">
    <property type="protein sequence ID" value="KAJ3086534.1"/>
    <property type="molecule type" value="Genomic_DNA"/>
</dbReference>
<gene>
    <name evidence="2" type="ORF">HK100_008671</name>
</gene>
<sequence length="98" mass="10379">LTVVKEVVQKKLDPGGDKQVDWQGGHEGHGRAREERVRVEGEATLVGDEARVAAKRFAGAANPRVRLFVASAPTGLVLGTSGGSRSIFESEPTPSKSQ</sequence>